<gene>
    <name evidence="2" type="ORF">B0H16DRAFT_1738012</name>
</gene>
<reference evidence="2" key="1">
    <citation type="submission" date="2023-03" db="EMBL/GenBank/DDBJ databases">
        <title>Massive genome expansion in bonnet fungi (Mycena s.s.) driven by repeated elements and novel gene families across ecological guilds.</title>
        <authorList>
            <consortium name="Lawrence Berkeley National Laboratory"/>
            <person name="Harder C.B."/>
            <person name="Miyauchi S."/>
            <person name="Viragh M."/>
            <person name="Kuo A."/>
            <person name="Thoen E."/>
            <person name="Andreopoulos B."/>
            <person name="Lu D."/>
            <person name="Skrede I."/>
            <person name="Drula E."/>
            <person name="Henrissat B."/>
            <person name="Morin E."/>
            <person name="Kohler A."/>
            <person name="Barry K."/>
            <person name="LaButti K."/>
            <person name="Morin E."/>
            <person name="Salamov A."/>
            <person name="Lipzen A."/>
            <person name="Mereny Z."/>
            <person name="Hegedus B."/>
            <person name="Baldrian P."/>
            <person name="Stursova M."/>
            <person name="Weitz H."/>
            <person name="Taylor A."/>
            <person name="Grigoriev I.V."/>
            <person name="Nagy L.G."/>
            <person name="Martin F."/>
            <person name="Kauserud H."/>
        </authorList>
    </citation>
    <scope>NUCLEOTIDE SEQUENCE</scope>
    <source>
        <strain evidence="2">CBHHK182m</strain>
    </source>
</reference>
<dbReference type="GO" id="GO:0004197">
    <property type="term" value="F:cysteine-type endopeptidase activity"/>
    <property type="evidence" value="ECO:0007669"/>
    <property type="project" value="InterPro"/>
</dbReference>
<dbReference type="Pfam" id="PF00656">
    <property type="entry name" value="Peptidase_C14"/>
    <property type="match status" value="1"/>
</dbReference>
<evidence type="ECO:0000313" key="2">
    <source>
        <dbReference type="EMBL" id="KAJ7721876.1"/>
    </source>
</evidence>
<dbReference type="InterPro" id="IPR011600">
    <property type="entry name" value="Pept_C14_caspase"/>
</dbReference>
<accession>A0AAD7HJD0</accession>
<dbReference type="AlphaFoldDB" id="A0AAD7HJD0"/>
<comment type="caution">
    <text evidence="2">The sequence shown here is derived from an EMBL/GenBank/DDBJ whole genome shotgun (WGS) entry which is preliminary data.</text>
</comment>
<evidence type="ECO:0000313" key="3">
    <source>
        <dbReference type="Proteomes" id="UP001215598"/>
    </source>
</evidence>
<proteinExistence type="predicted"/>
<sequence length="240" mass="26914">MANNLITSFAVAQTGNESSHRACWPRFSPQLPPSKSLPVGYFHCTTCQIQPSRTQIHHVLLHSLKMKWDLSGGNGTSRHGVPKASSYVQAILFPKRKTQRFTTEDQVVCTAEPAQWEAVECLWSACTWVERFQSPYTGSNACSNVLTQGGPMLTSPPPAKFYLHLNNRVTTTTARTYQPHAVMPAVHPKFMYSKCTGRRRALCIGINYRGQSHELRGCVNDAKHIFSFLVRYAGYRPVGR</sequence>
<protein>
    <recommendedName>
        <fullName evidence="1">Peptidase C14 caspase domain-containing protein</fullName>
    </recommendedName>
</protein>
<name>A0AAD7HJD0_9AGAR</name>
<dbReference type="EMBL" id="JARKIB010000225">
    <property type="protein sequence ID" value="KAJ7721876.1"/>
    <property type="molecule type" value="Genomic_DNA"/>
</dbReference>
<organism evidence="2 3">
    <name type="scientific">Mycena metata</name>
    <dbReference type="NCBI Taxonomy" id="1033252"/>
    <lineage>
        <taxon>Eukaryota</taxon>
        <taxon>Fungi</taxon>
        <taxon>Dikarya</taxon>
        <taxon>Basidiomycota</taxon>
        <taxon>Agaricomycotina</taxon>
        <taxon>Agaricomycetes</taxon>
        <taxon>Agaricomycetidae</taxon>
        <taxon>Agaricales</taxon>
        <taxon>Marasmiineae</taxon>
        <taxon>Mycenaceae</taxon>
        <taxon>Mycena</taxon>
    </lineage>
</organism>
<dbReference type="Proteomes" id="UP001215598">
    <property type="component" value="Unassembled WGS sequence"/>
</dbReference>
<dbReference type="Gene3D" id="3.40.50.12660">
    <property type="match status" value="1"/>
</dbReference>
<keyword evidence="3" id="KW-1185">Reference proteome</keyword>
<evidence type="ECO:0000259" key="1">
    <source>
        <dbReference type="Pfam" id="PF00656"/>
    </source>
</evidence>
<dbReference type="GO" id="GO:0006508">
    <property type="term" value="P:proteolysis"/>
    <property type="evidence" value="ECO:0007669"/>
    <property type="project" value="InterPro"/>
</dbReference>
<feature type="domain" description="Peptidase C14 caspase" evidence="1">
    <location>
        <begin position="198"/>
        <end position="235"/>
    </location>
</feature>